<feature type="compositionally biased region" description="Basic and acidic residues" evidence="5">
    <location>
        <begin position="23"/>
        <end position="35"/>
    </location>
</feature>
<feature type="region of interest" description="Disordered" evidence="5">
    <location>
        <begin position="593"/>
        <end position="654"/>
    </location>
</feature>
<feature type="compositionally biased region" description="Pro residues" evidence="5">
    <location>
        <begin position="88"/>
        <end position="105"/>
    </location>
</feature>
<feature type="region of interest" description="Disordered" evidence="5">
    <location>
        <begin position="1"/>
        <end position="108"/>
    </location>
</feature>
<organism evidence="7 8">
    <name type="scientific">Triparma columacea</name>
    <dbReference type="NCBI Taxonomy" id="722753"/>
    <lineage>
        <taxon>Eukaryota</taxon>
        <taxon>Sar</taxon>
        <taxon>Stramenopiles</taxon>
        <taxon>Ochrophyta</taxon>
        <taxon>Bolidophyceae</taxon>
        <taxon>Parmales</taxon>
        <taxon>Triparmaceae</taxon>
        <taxon>Triparma</taxon>
    </lineage>
</organism>
<feature type="compositionally biased region" description="Polar residues" evidence="5">
    <location>
        <begin position="65"/>
        <end position="75"/>
    </location>
</feature>
<feature type="compositionally biased region" description="Polar residues" evidence="5">
    <location>
        <begin position="149"/>
        <end position="171"/>
    </location>
</feature>
<evidence type="ECO:0000313" key="8">
    <source>
        <dbReference type="Proteomes" id="UP001165065"/>
    </source>
</evidence>
<feature type="compositionally biased region" description="Low complexity" evidence="5">
    <location>
        <begin position="120"/>
        <end position="146"/>
    </location>
</feature>
<dbReference type="EMBL" id="BRYA01000828">
    <property type="protein sequence ID" value="GMI33538.1"/>
    <property type="molecule type" value="Genomic_DNA"/>
</dbReference>
<reference evidence="8" key="1">
    <citation type="journal article" date="2023" name="Commun. Biol.">
        <title>Genome analysis of Parmales, the sister group of diatoms, reveals the evolutionary specialization of diatoms from phago-mixotrophs to photoautotrophs.</title>
        <authorList>
            <person name="Ban H."/>
            <person name="Sato S."/>
            <person name="Yoshikawa S."/>
            <person name="Yamada K."/>
            <person name="Nakamura Y."/>
            <person name="Ichinomiya M."/>
            <person name="Sato N."/>
            <person name="Blanc-Mathieu R."/>
            <person name="Endo H."/>
            <person name="Kuwata A."/>
            <person name="Ogata H."/>
        </authorList>
    </citation>
    <scope>NUCLEOTIDE SEQUENCE [LARGE SCALE GENOMIC DNA]</scope>
</reference>
<gene>
    <name evidence="7" type="ORF">TrCOL_g5538</name>
</gene>
<accession>A0A9W7L6L9</accession>
<evidence type="ECO:0000256" key="4">
    <source>
        <dbReference type="PROSITE-ProRule" id="PRU01343"/>
    </source>
</evidence>
<protein>
    <recommendedName>
        <fullName evidence="6">GRF-type domain-containing protein</fullName>
    </recommendedName>
</protein>
<evidence type="ECO:0000256" key="5">
    <source>
        <dbReference type="SAM" id="MobiDB-lite"/>
    </source>
</evidence>
<feature type="region of interest" description="Disordered" evidence="5">
    <location>
        <begin position="120"/>
        <end position="171"/>
    </location>
</feature>
<feature type="compositionally biased region" description="Pro residues" evidence="5">
    <location>
        <begin position="39"/>
        <end position="54"/>
    </location>
</feature>
<dbReference type="OrthoDB" id="2530306at2759"/>
<dbReference type="GO" id="GO:0008270">
    <property type="term" value="F:zinc ion binding"/>
    <property type="evidence" value="ECO:0007669"/>
    <property type="project" value="UniProtKB-KW"/>
</dbReference>
<feature type="compositionally biased region" description="Acidic residues" evidence="5">
    <location>
        <begin position="1"/>
        <end position="11"/>
    </location>
</feature>
<dbReference type="Proteomes" id="UP001165065">
    <property type="component" value="Unassembled WGS sequence"/>
</dbReference>
<dbReference type="PROSITE" id="PS51999">
    <property type="entry name" value="ZF_GRF"/>
    <property type="match status" value="1"/>
</dbReference>
<feature type="domain" description="GRF-type" evidence="6">
    <location>
        <begin position="199"/>
        <end position="240"/>
    </location>
</feature>
<evidence type="ECO:0000259" key="6">
    <source>
        <dbReference type="PROSITE" id="PS51999"/>
    </source>
</evidence>
<comment type="caution">
    <text evidence="7">The sequence shown here is derived from an EMBL/GenBank/DDBJ whole genome shotgun (WGS) entry which is preliminary data.</text>
</comment>
<evidence type="ECO:0000256" key="1">
    <source>
        <dbReference type="ARBA" id="ARBA00022723"/>
    </source>
</evidence>
<keyword evidence="3" id="KW-0862">Zinc</keyword>
<name>A0A9W7L6L9_9STRA</name>
<evidence type="ECO:0000256" key="3">
    <source>
        <dbReference type="ARBA" id="ARBA00022833"/>
    </source>
</evidence>
<proteinExistence type="predicted"/>
<dbReference type="Pfam" id="PF06839">
    <property type="entry name" value="Zn_ribbon_GRF"/>
    <property type="match status" value="1"/>
</dbReference>
<sequence>MEDSDSSDDESSVMQRLAKARKAALDRKRLEEAQKAKALPPPPHSPSQSPPPSTPSTSIPAPEHLSSTNFALSNTSMPSKSPESPQKSPQPDPISNAPPPDPQSPLFPVRKSVRTYELTQFTQSQSQTQTQSSQSLPKSIPSSPLPANNGRTYTSSKTYANSDLPNAGRVTSNKYQKVGGAEGYVLPPDNFKVDTSPFCQCMLFAKELTVSTNKNGNKGKKFYTCSNDRACNYFEWAEAWRTKLFNEKLKLEADAASGEVLTIRKQKGKFSSPAKNRETPIVSDSYRMNKPPPSLKDVEPLLANAVSYCFEFRLNLSFRLIVSPHPIPTSPPQSMSTEFSWSRVYFSPELNSDVCLTVTTEYVPGSICETRLGFITPLLKDEGKACMFSVKLSDEVVEAHKKSLDIEAPAGTFAQMVARALNEEAVEIEVLEDGPAFPELKVVLKYKSLKGEGAEIRLECDGGEEGIISMRAFEAFRRYMHNPNLYRTEREEEGGRKGWEDNNWVVGKNVNMVLGCEVKYIEGKGGVGENLGLETIGKTTTKAAGEVAAVETTSTSLTVTAANRYDGGEAMEGSATQLDDDFDETCLSSTGDVGGVVGEKSHEKGVGGVVGEKSHEKGVGGGEVGKGLVVVKGGESSPAPKPSFPVSSPPGAKSEAEFVPFTAQVTTPVIKVKKTNKRRGAIKVGRSSKKR</sequence>
<evidence type="ECO:0000256" key="2">
    <source>
        <dbReference type="ARBA" id="ARBA00022771"/>
    </source>
</evidence>
<feature type="compositionally biased region" description="Low complexity" evidence="5">
    <location>
        <begin position="626"/>
        <end position="637"/>
    </location>
</feature>
<evidence type="ECO:0000313" key="7">
    <source>
        <dbReference type="EMBL" id="GMI33538.1"/>
    </source>
</evidence>
<feature type="compositionally biased region" description="Low complexity" evidence="5">
    <location>
        <begin position="76"/>
        <end position="87"/>
    </location>
</feature>
<keyword evidence="1" id="KW-0479">Metal-binding</keyword>
<keyword evidence="2 4" id="KW-0863">Zinc-finger</keyword>
<keyword evidence="8" id="KW-1185">Reference proteome</keyword>
<dbReference type="InterPro" id="IPR010666">
    <property type="entry name" value="Znf_GRF"/>
</dbReference>
<dbReference type="AlphaFoldDB" id="A0A9W7L6L9"/>
<dbReference type="PANTHER" id="PTHR24216">
    <property type="entry name" value="PAXILLIN-RELATED"/>
    <property type="match status" value="1"/>
</dbReference>